<feature type="domain" description="EamA" evidence="2">
    <location>
        <begin position="2"/>
        <end position="136"/>
    </location>
</feature>
<dbReference type="InterPro" id="IPR000620">
    <property type="entry name" value="EamA_dom"/>
</dbReference>
<dbReference type="EMBL" id="MFJC01000022">
    <property type="protein sequence ID" value="OGG09377.1"/>
    <property type="molecule type" value="Genomic_DNA"/>
</dbReference>
<feature type="transmembrane region" description="Helical" evidence="1">
    <location>
        <begin position="66"/>
        <end position="84"/>
    </location>
</feature>
<sequence length="287" mass="30738">MNWLLLTILAIMARSTYSLGTKIISRNLMVSPITQSFLLTLTSGILALGCAPLLGGISPAGIQQQTLVIILIIGASVFGNIIYFKGQKFLDTGTTQVAFSTILIWGAILSVVFLGSDFSLRQCAGIALLLGALILVGYSKKKLALGPGVIFIVVSAILFAVFQVASAEVSRSLTTGTYLLLSFFGTATTIALFYFRQLSADFKSLLVQLHKTLATTLFASGTSLLYIIFSFLAYKAAPDRGVVVVLLTSQAVLSVFFGIIFLRESDNWQRKITAGLLAFLAGILIKS</sequence>
<dbReference type="Proteomes" id="UP000176854">
    <property type="component" value="Unassembled WGS sequence"/>
</dbReference>
<dbReference type="SUPFAM" id="SSF103481">
    <property type="entry name" value="Multidrug resistance efflux transporter EmrE"/>
    <property type="match status" value="1"/>
</dbReference>
<reference evidence="3 4" key="1">
    <citation type="journal article" date="2016" name="Nat. Commun.">
        <title>Thousands of microbial genomes shed light on interconnected biogeochemical processes in an aquifer system.</title>
        <authorList>
            <person name="Anantharaman K."/>
            <person name="Brown C.T."/>
            <person name="Hug L.A."/>
            <person name="Sharon I."/>
            <person name="Castelle C.J."/>
            <person name="Probst A.J."/>
            <person name="Thomas B.C."/>
            <person name="Singh A."/>
            <person name="Wilkins M.J."/>
            <person name="Karaoz U."/>
            <person name="Brodie E.L."/>
            <person name="Williams K.H."/>
            <person name="Hubbard S.S."/>
            <person name="Banfield J.F."/>
        </authorList>
    </citation>
    <scope>NUCLEOTIDE SEQUENCE [LARGE SCALE GENOMIC DNA]</scope>
</reference>
<dbReference type="AlphaFoldDB" id="A0A1F5ZB54"/>
<feature type="transmembrane region" description="Helical" evidence="1">
    <location>
        <begin position="123"/>
        <end position="139"/>
    </location>
</feature>
<organism evidence="3 4">
    <name type="scientific">Candidatus Gottesmanbacteria bacterium RBG_16_43_7</name>
    <dbReference type="NCBI Taxonomy" id="1798373"/>
    <lineage>
        <taxon>Bacteria</taxon>
        <taxon>Candidatus Gottesmaniibacteriota</taxon>
    </lineage>
</organism>
<accession>A0A1F5ZB54</accession>
<dbReference type="InterPro" id="IPR037185">
    <property type="entry name" value="EmrE-like"/>
</dbReference>
<feature type="transmembrane region" description="Helical" evidence="1">
    <location>
        <begin position="215"/>
        <end position="234"/>
    </location>
</feature>
<proteinExistence type="predicted"/>
<evidence type="ECO:0000313" key="4">
    <source>
        <dbReference type="Proteomes" id="UP000176854"/>
    </source>
</evidence>
<gene>
    <name evidence="3" type="ORF">A2154_01135</name>
</gene>
<keyword evidence="1" id="KW-1133">Transmembrane helix</keyword>
<name>A0A1F5ZB54_9BACT</name>
<dbReference type="GO" id="GO:0016020">
    <property type="term" value="C:membrane"/>
    <property type="evidence" value="ECO:0007669"/>
    <property type="project" value="InterPro"/>
</dbReference>
<evidence type="ECO:0000313" key="3">
    <source>
        <dbReference type="EMBL" id="OGG09377.1"/>
    </source>
</evidence>
<feature type="transmembrane region" description="Helical" evidence="1">
    <location>
        <begin position="36"/>
        <end position="54"/>
    </location>
</feature>
<comment type="caution">
    <text evidence="3">The sequence shown here is derived from an EMBL/GenBank/DDBJ whole genome shotgun (WGS) entry which is preliminary data.</text>
</comment>
<feature type="transmembrane region" description="Helical" evidence="1">
    <location>
        <begin position="241"/>
        <end position="262"/>
    </location>
</feature>
<evidence type="ECO:0000256" key="1">
    <source>
        <dbReference type="SAM" id="Phobius"/>
    </source>
</evidence>
<feature type="transmembrane region" description="Helical" evidence="1">
    <location>
        <begin position="96"/>
        <end position="116"/>
    </location>
</feature>
<feature type="transmembrane region" description="Helical" evidence="1">
    <location>
        <begin position="177"/>
        <end position="195"/>
    </location>
</feature>
<keyword evidence="1" id="KW-0812">Transmembrane</keyword>
<evidence type="ECO:0000259" key="2">
    <source>
        <dbReference type="Pfam" id="PF00892"/>
    </source>
</evidence>
<protein>
    <recommendedName>
        <fullName evidence="2">EamA domain-containing protein</fullName>
    </recommendedName>
</protein>
<keyword evidence="1" id="KW-0472">Membrane</keyword>
<feature type="transmembrane region" description="Helical" evidence="1">
    <location>
        <begin position="145"/>
        <end position="165"/>
    </location>
</feature>
<dbReference type="Pfam" id="PF00892">
    <property type="entry name" value="EamA"/>
    <property type="match status" value="1"/>
</dbReference>